<proteinExistence type="predicted"/>
<dbReference type="GO" id="GO:0006355">
    <property type="term" value="P:regulation of DNA-templated transcription"/>
    <property type="evidence" value="ECO:0007669"/>
    <property type="project" value="InterPro"/>
</dbReference>
<feature type="domain" description="Integrase catalytic" evidence="3">
    <location>
        <begin position="269"/>
        <end position="433"/>
    </location>
</feature>
<dbReference type="SUPFAM" id="SSF53098">
    <property type="entry name" value="Ribonuclease H-like"/>
    <property type="match status" value="1"/>
</dbReference>
<dbReference type="AlphaFoldDB" id="A0A455BXZ6"/>
<dbReference type="CTD" id="124751"/>
<dbReference type="InterPro" id="IPR050916">
    <property type="entry name" value="SCAN-C2H2_zinc_finger"/>
</dbReference>
<dbReference type="Gene3D" id="3.30.420.10">
    <property type="entry name" value="Ribonuclease H-like superfamily/Ribonuclease H"/>
    <property type="match status" value="1"/>
</dbReference>
<dbReference type="PANTHER" id="PTHR45935:SF2">
    <property type="entry name" value="KRAB-A DOMAIN-CONTAINING PROTEIN 2"/>
    <property type="match status" value="1"/>
</dbReference>
<feature type="non-terminal residue" evidence="5">
    <location>
        <position position="1"/>
    </location>
</feature>
<name>A0A455BXZ6_PHYMC</name>
<dbReference type="RefSeq" id="XP_028353885.1">
    <property type="nucleotide sequence ID" value="XM_028498084.2"/>
</dbReference>
<keyword evidence="1" id="KW-0539">Nucleus</keyword>
<dbReference type="Proteomes" id="UP000248484">
    <property type="component" value="Chromosome 14"/>
</dbReference>
<dbReference type="InParanoid" id="A0A455BXZ6"/>
<keyword evidence="4" id="KW-1185">Reference proteome</keyword>
<dbReference type="PANTHER" id="PTHR45935">
    <property type="entry name" value="PROTEIN ZBED8-RELATED"/>
    <property type="match status" value="1"/>
</dbReference>
<dbReference type="FunCoup" id="A0A455BXZ6">
    <property type="interactions" value="10"/>
</dbReference>
<organism evidence="4 5">
    <name type="scientific">Physeter macrocephalus</name>
    <name type="common">Sperm whale</name>
    <name type="synonym">Physeter catodon</name>
    <dbReference type="NCBI Taxonomy" id="9755"/>
    <lineage>
        <taxon>Eukaryota</taxon>
        <taxon>Metazoa</taxon>
        <taxon>Chordata</taxon>
        <taxon>Craniata</taxon>
        <taxon>Vertebrata</taxon>
        <taxon>Euteleostomi</taxon>
        <taxon>Mammalia</taxon>
        <taxon>Eutheria</taxon>
        <taxon>Laurasiatheria</taxon>
        <taxon>Artiodactyla</taxon>
        <taxon>Whippomorpha</taxon>
        <taxon>Cetacea</taxon>
        <taxon>Odontoceti</taxon>
        <taxon>Physeteridae</taxon>
        <taxon>Physeter</taxon>
    </lineage>
</organism>
<sequence length="511" mass="57788">KCLPALECSSSLGLSASFWKYVGFSSGSVKTVLLQLLLSPGPETEASLWQQLASFQEAVTFEDVTKDWKCQEASQKDCSRGTMLDSCKKPVPQRSFLQFSMMPQRAGNDPPGVSNPSEMEKEISNMREKFLISVTKLVESKSYNSKVFSKEKYFQTIKEVKEAKEKGRKSSRDYRRAAKYDVISVQGTEKLIEAAHGERDRIRYYVHKEELFDILHDTHLNIGHGGRTRMLKELQGKYGNVTKEVIVLYLTLCKQCHQKNPVSKRGLAPKPMPFKDIDSICQVEILDMQSNADGEFKFILYYQDHLTKFIILRPLKAKQAHEVVAVLLDIFTILGTPTTLESDSGLEFANQVVKELSEVWPDLKIVPGKYHPGRGQGSLERASRDVRNMLSAWMQSNHSHHWAEGLRFMQMVRNQAFDVSLQQSPYEAMFGCKAKFGLYSSHLPRETVAVLQTEEELEVAEEQLESSLWIRQEERAEVGADPSDMDEDVNPTPPKAAGPSTSQGAPGLFCW</sequence>
<feature type="region of interest" description="Disordered" evidence="2">
    <location>
        <begin position="470"/>
        <end position="511"/>
    </location>
</feature>
<dbReference type="GO" id="GO:0003676">
    <property type="term" value="F:nucleic acid binding"/>
    <property type="evidence" value="ECO:0007669"/>
    <property type="project" value="InterPro"/>
</dbReference>
<dbReference type="STRING" id="9755.ENSPCTP00005017328"/>
<reference evidence="5" key="1">
    <citation type="submission" date="2025-08" db="UniProtKB">
        <authorList>
            <consortium name="RefSeq"/>
        </authorList>
    </citation>
    <scope>IDENTIFICATION</scope>
    <source>
        <tissue evidence="5">Muscle</tissue>
    </source>
</reference>
<dbReference type="KEGG" id="pcad:102978351"/>
<dbReference type="InterPro" id="IPR001584">
    <property type="entry name" value="Integrase_cat-core"/>
</dbReference>
<dbReference type="InterPro" id="IPR036051">
    <property type="entry name" value="KRAB_dom_sf"/>
</dbReference>
<dbReference type="SUPFAM" id="SSF109640">
    <property type="entry name" value="KRAB domain (Kruppel-associated box)"/>
    <property type="match status" value="1"/>
</dbReference>
<dbReference type="OrthoDB" id="10000497at2759"/>
<evidence type="ECO:0000313" key="5">
    <source>
        <dbReference type="RefSeq" id="XP_028353885.1"/>
    </source>
</evidence>
<protein>
    <submittedName>
        <fullName evidence="5">KRAB-A domain-containing protein 2</fullName>
    </submittedName>
</protein>
<dbReference type="PROSITE" id="PS50994">
    <property type="entry name" value="INTEGRASE"/>
    <property type="match status" value="1"/>
</dbReference>
<accession>A0A455BXZ6</accession>
<evidence type="ECO:0000313" key="4">
    <source>
        <dbReference type="Proteomes" id="UP000248484"/>
    </source>
</evidence>
<gene>
    <name evidence="5" type="primary">KRBA2</name>
</gene>
<dbReference type="InterPro" id="IPR036397">
    <property type="entry name" value="RNaseH_sf"/>
</dbReference>
<dbReference type="InterPro" id="IPR012337">
    <property type="entry name" value="RNaseH-like_sf"/>
</dbReference>
<evidence type="ECO:0000259" key="3">
    <source>
        <dbReference type="PROSITE" id="PS50994"/>
    </source>
</evidence>
<evidence type="ECO:0000256" key="1">
    <source>
        <dbReference type="ARBA" id="ARBA00023242"/>
    </source>
</evidence>
<dbReference type="GeneID" id="102978351"/>
<dbReference type="GO" id="GO:0015074">
    <property type="term" value="P:DNA integration"/>
    <property type="evidence" value="ECO:0007669"/>
    <property type="project" value="InterPro"/>
</dbReference>
<evidence type="ECO:0000256" key="2">
    <source>
        <dbReference type="SAM" id="MobiDB-lite"/>
    </source>
</evidence>